<reference evidence="1" key="1">
    <citation type="submission" date="2016-03" db="EMBL/GenBank/DDBJ databases">
        <authorList>
            <person name="Ploux O."/>
        </authorList>
    </citation>
    <scope>NUCLEOTIDE SEQUENCE</scope>
    <source>
        <strain evidence="1">UC10</strain>
    </source>
</reference>
<dbReference type="AlphaFoldDB" id="A0A1Y5Q6B9"/>
<proteinExistence type="predicted"/>
<dbReference type="Gene3D" id="1.20.5.340">
    <property type="match status" value="1"/>
</dbReference>
<protein>
    <recommendedName>
        <fullName evidence="2">DUF1983 domain-containing protein</fullName>
    </recommendedName>
</protein>
<dbReference type="EMBL" id="FLTS01000001">
    <property type="protein sequence ID" value="SBV37858.1"/>
    <property type="molecule type" value="Genomic_DNA"/>
</dbReference>
<evidence type="ECO:0000313" key="1">
    <source>
        <dbReference type="EMBL" id="SBV37858.1"/>
    </source>
</evidence>
<accession>A0A1Y5Q6B9</accession>
<sequence>MTVFRILPNGARRRLPGGSVRALGANGPRYFDVAGSTSLGVDTGGVALPVVPMVGQTWLSFALAGSLTQAGTVGRTVLSIGVAGVLSGNVNLHGAALLGIDLLGVLTPAQRLRGSTGMQFTAAGRLLPSVPMRGAAGIGVDVIGQLAVAAVLRGRLDLGIRVSGLLTAKAGHKWRDLWLDVYDKRQALLNAIDANNRNLAKEAGVLASANATAIVQTNTRVEAVEGTVTAEAQRVTLLTGRVDNVEGTQTAQGTAISNLQTTQTSQGNTLTSHSQQLVSVQSSITSLDGRTTANANATTALDARVTVNAQGVAQAKATWGVYLTAGNVISGVQSINNGVIAEFNVMAHVFRLLSPAGADGMEIQDGYIRIWKGGSQTIIGNNFGAAGQKLMKWFGPNIGAANCTKANATAWEDSDGNAYFGGQVLQSVLRFFDSTTSTSSSASIETGQNNSNGKPKAISVRYTFDAFQNYPNLTGQITPESGVTSAVIAIERQYSGGSWTELGRRTMIGQVEYEKSDASFILWTISGSMTVTDADSSTASRSYRARIVSRSQKPFTVTNPGATPAVVLSQYLSVESME</sequence>
<evidence type="ECO:0008006" key="2">
    <source>
        <dbReference type="Google" id="ProtNLM"/>
    </source>
</evidence>
<gene>
    <name evidence="1" type="ORF">STPYR_12801</name>
</gene>
<organism evidence="1">
    <name type="scientific">uncultured Stenotrophomonas sp</name>
    <dbReference type="NCBI Taxonomy" id="165438"/>
    <lineage>
        <taxon>Bacteria</taxon>
        <taxon>Pseudomonadati</taxon>
        <taxon>Pseudomonadota</taxon>
        <taxon>Gammaproteobacteria</taxon>
        <taxon>Lysobacterales</taxon>
        <taxon>Lysobacteraceae</taxon>
        <taxon>Stenotrophomonas</taxon>
        <taxon>environmental samples</taxon>
    </lineage>
</organism>
<name>A0A1Y5Q6B9_9GAMM</name>